<protein>
    <recommendedName>
        <fullName evidence="4">VCBS repeat protein</fullName>
    </recommendedName>
</protein>
<proteinExistence type="predicted"/>
<feature type="signal peptide" evidence="1">
    <location>
        <begin position="1"/>
        <end position="19"/>
    </location>
</feature>
<dbReference type="EMBL" id="SMFV01000005">
    <property type="protein sequence ID" value="TCK03429.1"/>
    <property type="molecule type" value="Genomic_DNA"/>
</dbReference>
<dbReference type="PROSITE" id="PS51257">
    <property type="entry name" value="PROKAR_LIPOPROTEIN"/>
    <property type="match status" value="1"/>
</dbReference>
<keyword evidence="3" id="KW-1185">Reference proteome</keyword>
<evidence type="ECO:0000313" key="3">
    <source>
        <dbReference type="Proteomes" id="UP000295777"/>
    </source>
</evidence>
<dbReference type="Proteomes" id="UP000295777">
    <property type="component" value="Unassembled WGS sequence"/>
</dbReference>
<dbReference type="RefSeq" id="WP_132527392.1">
    <property type="nucleotide sequence ID" value="NZ_SMFV01000005.1"/>
</dbReference>
<dbReference type="InterPro" id="IPR028994">
    <property type="entry name" value="Integrin_alpha_N"/>
</dbReference>
<sequence>MRKALLLAGILLTSCSLSPFGNKEPQVYPTYAPKEKTQESRLGLKGVENVLFYMKKEFSPVEGEIVLNSYDGFIIDLGKKNGISEGDRFISESGAVLKVKEVRNDYSVALPTIGNPLVGEKVKKFSFNKALFIDFTGEKGKELLSKLKEEVKTLNLAPYEEGEKFKKLFGLKFPSDFRRKVPAEKLLGYDGYLVVSERGVEVYDNTKKLVKLFPWEGAPASSFQVGISSGYKVVLDLKSHATSLFAGNIDKTPQKELVVATENDIRVYHVNTYGVSEVYRFKNPFPGSYLFHISPVDLDRDGKLELVIDGFYQETKSVSSGVFTVKNGKLRKLAKSNLILSGFDTDGDGVNETLYGQKVSSELDKFFGKDVWIVELKGNKLVKGKKVSVPPEFQVTSAQSFKVGSKTLFAYYDLDYFFNVSDGSQILWRSPIQIGASPNSIYWYVDDTLVSYYITPKPKPVDVNGDGEEEVLFSQNKNAAPGILRNIYTFDGGRVLLLYRKGTTFDWEEATVPIYKLGGLEEFDYIPEYDLLVAVFTESGIFKRPKSKLLFVSPRF</sequence>
<accession>A0A4R1GCL0</accession>
<organism evidence="2 3">
    <name type="scientific">Phorcysia thermohydrogeniphila</name>
    <dbReference type="NCBI Taxonomy" id="936138"/>
    <lineage>
        <taxon>Bacteria</taxon>
        <taxon>Pseudomonadati</taxon>
        <taxon>Aquificota</taxon>
        <taxon>Aquificia</taxon>
        <taxon>Desulfurobacteriales</taxon>
        <taxon>Desulfurobacteriaceae</taxon>
        <taxon>Phorcysia</taxon>
    </lineage>
</organism>
<comment type="caution">
    <text evidence="2">The sequence shown here is derived from an EMBL/GenBank/DDBJ whole genome shotgun (WGS) entry which is preliminary data.</text>
</comment>
<gene>
    <name evidence="2" type="ORF">CLV27_1507</name>
</gene>
<keyword evidence="1" id="KW-0732">Signal</keyword>
<name>A0A4R1GCL0_9BACT</name>
<feature type="chain" id="PRO_5020364356" description="VCBS repeat protein" evidence="1">
    <location>
        <begin position="20"/>
        <end position="556"/>
    </location>
</feature>
<evidence type="ECO:0000256" key="1">
    <source>
        <dbReference type="SAM" id="SignalP"/>
    </source>
</evidence>
<evidence type="ECO:0000313" key="2">
    <source>
        <dbReference type="EMBL" id="TCK03429.1"/>
    </source>
</evidence>
<dbReference type="OrthoDB" id="9525at2"/>
<evidence type="ECO:0008006" key="4">
    <source>
        <dbReference type="Google" id="ProtNLM"/>
    </source>
</evidence>
<dbReference type="AlphaFoldDB" id="A0A4R1GCL0"/>
<dbReference type="SUPFAM" id="SSF69318">
    <property type="entry name" value="Integrin alpha N-terminal domain"/>
    <property type="match status" value="1"/>
</dbReference>
<reference evidence="2 3" key="1">
    <citation type="submission" date="2019-03" db="EMBL/GenBank/DDBJ databases">
        <title>Genomic Encyclopedia of Archaeal and Bacterial Type Strains, Phase II (KMG-II): from individual species to whole genera.</title>
        <authorList>
            <person name="Goeker M."/>
        </authorList>
    </citation>
    <scope>NUCLEOTIDE SEQUENCE [LARGE SCALE GENOMIC DNA]</scope>
    <source>
        <strain evidence="2 3">DSM 24425</strain>
    </source>
</reference>